<accession>A0ABR0AHJ2</accession>
<sequence length="82" mass="9404">MIEYLHKEYEVVTSCEEQQPTTAFRESGNASDVPNYDDDDFEQSDEEDMLYFEIGEIIDGRITQDDFANNTNVNSSVTVKIP</sequence>
<feature type="compositionally biased region" description="Polar residues" evidence="1">
    <location>
        <begin position="17"/>
        <end position="32"/>
    </location>
</feature>
<dbReference type="Proteomes" id="UP001234178">
    <property type="component" value="Unassembled WGS sequence"/>
</dbReference>
<name>A0ABR0AHJ2_9CRUS</name>
<protein>
    <submittedName>
        <fullName evidence="2">Uncharacterized protein</fullName>
    </submittedName>
</protein>
<evidence type="ECO:0000313" key="3">
    <source>
        <dbReference type="Proteomes" id="UP001234178"/>
    </source>
</evidence>
<dbReference type="EMBL" id="JAOYFB010000037">
    <property type="protein sequence ID" value="KAK4024590.1"/>
    <property type="molecule type" value="Genomic_DNA"/>
</dbReference>
<gene>
    <name evidence="2" type="ORF">OUZ56_010013</name>
</gene>
<evidence type="ECO:0000256" key="1">
    <source>
        <dbReference type="SAM" id="MobiDB-lite"/>
    </source>
</evidence>
<comment type="caution">
    <text evidence="2">The sequence shown here is derived from an EMBL/GenBank/DDBJ whole genome shotgun (WGS) entry which is preliminary data.</text>
</comment>
<feature type="region of interest" description="Disordered" evidence="1">
    <location>
        <begin position="17"/>
        <end position="39"/>
    </location>
</feature>
<organism evidence="2 3">
    <name type="scientific">Daphnia magna</name>
    <dbReference type="NCBI Taxonomy" id="35525"/>
    <lineage>
        <taxon>Eukaryota</taxon>
        <taxon>Metazoa</taxon>
        <taxon>Ecdysozoa</taxon>
        <taxon>Arthropoda</taxon>
        <taxon>Crustacea</taxon>
        <taxon>Branchiopoda</taxon>
        <taxon>Diplostraca</taxon>
        <taxon>Cladocera</taxon>
        <taxon>Anomopoda</taxon>
        <taxon>Daphniidae</taxon>
        <taxon>Daphnia</taxon>
    </lineage>
</organism>
<keyword evidence="3" id="KW-1185">Reference proteome</keyword>
<proteinExistence type="predicted"/>
<reference evidence="2 3" key="1">
    <citation type="journal article" date="2023" name="Nucleic Acids Res.">
        <title>The hologenome of Daphnia magna reveals possible DNA methylation and microbiome-mediated evolution of the host genome.</title>
        <authorList>
            <person name="Chaturvedi A."/>
            <person name="Li X."/>
            <person name="Dhandapani V."/>
            <person name="Marshall H."/>
            <person name="Kissane S."/>
            <person name="Cuenca-Cambronero M."/>
            <person name="Asole G."/>
            <person name="Calvet F."/>
            <person name="Ruiz-Romero M."/>
            <person name="Marangio P."/>
            <person name="Guigo R."/>
            <person name="Rago D."/>
            <person name="Mirbahai L."/>
            <person name="Eastwood N."/>
            <person name="Colbourne J.K."/>
            <person name="Zhou J."/>
            <person name="Mallon E."/>
            <person name="Orsini L."/>
        </authorList>
    </citation>
    <scope>NUCLEOTIDE SEQUENCE [LARGE SCALE GENOMIC DNA]</scope>
    <source>
        <strain evidence="2">LRV0_1</strain>
    </source>
</reference>
<evidence type="ECO:0000313" key="2">
    <source>
        <dbReference type="EMBL" id="KAK4024590.1"/>
    </source>
</evidence>